<name>A0A2K3L6Q6_TRIPR</name>
<evidence type="ECO:0000313" key="2">
    <source>
        <dbReference type="EMBL" id="PNX74216.1"/>
    </source>
</evidence>
<accession>A0A2K3L6Q6</accession>
<dbReference type="AlphaFoldDB" id="A0A2K3L6Q6"/>
<proteinExistence type="predicted"/>
<organism evidence="2 3">
    <name type="scientific">Trifolium pratense</name>
    <name type="common">Red clover</name>
    <dbReference type="NCBI Taxonomy" id="57577"/>
    <lineage>
        <taxon>Eukaryota</taxon>
        <taxon>Viridiplantae</taxon>
        <taxon>Streptophyta</taxon>
        <taxon>Embryophyta</taxon>
        <taxon>Tracheophyta</taxon>
        <taxon>Spermatophyta</taxon>
        <taxon>Magnoliopsida</taxon>
        <taxon>eudicotyledons</taxon>
        <taxon>Gunneridae</taxon>
        <taxon>Pentapetalae</taxon>
        <taxon>rosids</taxon>
        <taxon>fabids</taxon>
        <taxon>Fabales</taxon>
        <taxon>Fabaceae</taxon>
        <taxon>Papilionoideae</taxon>
        <taxon>50 kb inversion clade</taxon>
        <taxon>NPAAA clade</taxon>
        <taxon>Hologalegina</taxon>
        <taxon>IRL clade</taxon>
        <taxon>Trifolieae</taxon>
        <taxon>Trifolium</taxon>
    </lineage>
</organism>
<dbReference type="PANTHER" id="PTHR47169:SF2">
    <property type="entry name" value="OS01G0541250 PROTEIN"/>
    <property type="match status" value="1"/>
</dbReference>
<evidence type="ECO:0000256" key="1">
    <source>
        <dbReference type="SAM" id="MobiDB-lite"/>
    </source>
</evidence>
<dbReference type="EMBL" id="ASHM01027192">
    <property type="protein sequence ID" value="PNX74216.1"/>
    <property type="molecule type" value="Genomic_DNA"/>
</dbReference>
<reference evidence="2 3" key="1">
    <citation type="journal article" date="2014" name="Am. J. Bot.">
        <title>Genome assembly and annotation for red clover (Trifolium pratense; Fabaceae).</title>
        <authorList>
            <person name="Istvanek J."/>
            <person name="Jaros M."/>
            <person name="Krenek A."/>
            <person name="Repkova J."/>
        </authorList>
    </citation>
    <scope>NUCLEOTIDE SEQUENCE [LARGE SCALE GENOMIC DNA]</scope>
    <source>
        <strain evidence="3">cv. Tatra</strain>
        <tissue evidence="2">Young leaves</tissue>
    </source>
</reference>
<dbReference type="Proteomes" id="UP000236291">
    <property type="component" value="Unassembled WGS sequence"/>
</dbReference>
<dbReference type="InterPro" id="IPR036397">
    <property type="entry name" value="RNaseH_sf"/>
</dbReference>
<comment type="caution">
    <text evidence="2">The sequence shown here is derived from an EMBL/GenBank/DDBJ whole genome shotgun (WGS) entry which is preliminary data.</text>
</comment>
<feature type="region of interest" description="Disordered" evidence="1">
    <location>
        <begin position="37"/>
        <end position="74"/>
    </location>
</feature>
<feature type="non-terminal residue" evidence="2">
    <location>
        <position position="1"/>
    </location>
</feature>
<reference evidence="2 3" key="2">
    <citation type="journal article" date="2017" name="Front. Plant Sci.">
        <title>Gene Classification and Mining of Molecular Markers Useful in Red Clover (Trifolium pratense) Breeding.</title>
        <authorList>
            <person name="Istvanek J."/>
            <person name="Dluhosova J."/>
            <person name="Dluhos P."/>
            <person name="Patkova L."/>
            <person name="Nedelnik J."/>
            <person name="Repkova J."/>
        </authorList>
    </citation>
    <scope>NUCLEOTIDE SEQUENCE [LARGE SCALE GENOMIC DNA]</scope>
    <source>
        <strain evidence="3">cv. Tatra</strain>
        <tissue evidence="2">Young leaves</tissue>
    </source>
</reference>
<dbReference type="GO" id="GO:0003676">
    <property type="term" value="F:nucleic acid binding"/>
    <property type="evidence" value="ECO:0007669"/>
    <property type="project" value="InterPro"/>
</dbReference>
<evidence type="ECO:0000313" key="3">
    <source>
        <dbReference type="Proteomes" id="UP000236291"/>
    </source>
</evidence>
<dbReference type="PANTHER" id="PTHR47169">
    <property type="entry name" value="OS01G0541250 PROTEIN"/>
    <property type="match status" value="1"/>
</dbReference>
<dbReference type="Gene3D" id="3.30.420.10">
    <property type="entry name" value="Ribonuclease H-like superfamily/Ribonuclease H"/>
    <property type="match status" value="1"/>
</dbReference>
<gene>
    <name evidence="2" type="ORF">L195_g030132</name>
</gene>
<protein>
    <submittedName>
        <fullName evidence="2">Transposase</fullName>
    </submittedName>
</protein>
<sequence length="347" mass="38393">VVDNTITIASEVIHNTVPNASEINQNIADGTTIVEAQYDPNSEGGDMGNLETEMSDEDTTISEAEHDPNDEGVEEEYTETITTEGQSKKKRVFLSNINRDAISQVLINESHNGKLIRGTVARFDDDNNETFSGKIGMWPLVVEEPAIRSSVNRPAGTLVTKPITSITKEVSRNFLINKILPAIKEKWPRDSIRETIYIQQDNAPCHVPINDPLFCRAAAEGGFDIRLICQPPNSPDLNVLDLGLFSAIQSLQQTEVARSVNELIQVVQQAFDNYSSIDSNKVFLTLQASMIVIMKIKGSNQYKTPHMKKDVLINQGKLPCHLKCDLELVQQTCAYLDNVGQGINPSV</sequence>